<gene>
    <name evidence="1" type="ORF">Cop2CBH44_02010</name>
</gene>
<dbReference type="EMBL" id="AP023322">
    <property type="protein sequence ID" value="BCI61848.1"/>
    <property type="molecule type" value="Genomic_DNA"/>
</dbReference>
<dbReference type="AlphaFoldDB" id="A0A7G1HUK8"/>
<dbReference type="RefSeq" id="WP_200755390.1">
    <property type="nucleotide sequence ID" value="NZ_AP023322.1"/>
</dbReference>
<dbReference type="Proteomes" id="UP000594042">
    <property type="component" value="Chromosome"/>
</dbReference>
<evidence type="ECO:0000313" key="1">
    <source>
        <dbReference type="EMBL" id="BCI61848.1"/>
    </source>
</evidence>
<protein>
    <submittedName>
        <fullName evidence="1">Uncharacterized protein</fullName>
    </submittedName>
</protein>
<organism evidence="1 2">
    <name type="scientific">Coprobacter secundus subsp. similis</name>
    <dbReference type="NCBI Taxonomy" id="2751153"/>
    <lineage>
        <taxon>Bacteria</taxon>
        <taxon>Pseudomonadati</taxon>
        <taxon>Bacteroidota</taxon>
        <taxon>Bacteroidia</taxon>
        <taxon>Bacteroidales</taxon>
        <taxon>Barnesiellaceae</taxon>
        <taxon>Coprobacter</taxon>
    </lineage>
</organism>
<evidence type="ECO:0000313" key="2">
    <source>
        <dbReference type="Proteomes" id="UP000594042"/>
    </source>
</evidence>
<dbReference type="KEGG" id="copr:Cop2CBH44_02010"/>
<reference evidence="2" key="1">
    <citation type="submission" date="2020-07" db="EMBL/GenBank/DDBJ databases">
        <title>Complete genome sequencing of Coprobacter sp. strain 2CBH44.</title>
        <authorList>
            <person name="Sakamoto M."/>
            <person name="Murakami T."/>
            <person name="Mori H."/>
        </authorList>
    </citation>
    <scope>NUCLEOTIDE SEQUENCE [LARGE SCALE GENOMIC DNA]</scope>
    <source>
        <strain evidence="2">2CBH44</strain>
    </source>
</reference>
<proteinExistence type="predicted"/>
<sequence>MKSETHLYILALVFMSFLWPVWATASEFKMLLRLWPHHHTDDSLKNELLAALEDYPGLWDEAWFFMEYNTLLSEKHNCSARKMGEAARQLRAIGIKPSVQGLTIGHGDGFEFNTEESIPDKWTTIVNNAGQATRMCSCPRQAQFLEYVEHTFAQYALQCKPSVVWLDDDLRITEHWPAKMLCFCNTCISLFNQKYGYSYEAASLLAAMNGNADNGILRSRWIEFSQESLAQVARSVARGVHAVSPETIVGLQHPNFHRELLEGYDWTPVFEAIKDETGKAPASRPGSGFYDDHEPRGMIRKAFDMARQIRRLPAYVTQIAAEIEGHPHRHTGKSPDGLCTESLLYLSMGATQLSYAIICSALEPMSWYAGNYFGPLSACRSFYEEYVEFNRGTQPGGLNPYISPDFVLRPHYPGEPAFGWFTTGANDVISELATLGIPFSPDGDYSSALFMDAEAVKGLGQKEGESLFRERGILIDRAAWNIACSRGFDKSLDPCGKSVEAVETRYYTSTDGARVAVVPFFSLAVNNASRIALIQAADWVSEHRLPVMTETAAQVVVVPRVDSGYRLRSVTVLNSSISRYTGIKLRLRGCASKSRYIWKRPGHKNIRLKAVADGSDVIVTLPAMDGWKIGYISISHH</sequence>
<keyword evidence="2" id="KW-1185">Reference proteome</keyword>
<accession>A0A7G1HUK8</accession>
<name>A0A7G1HUK8_9BACT</name>